<dbReference type="PIRSF" id="PIRSF015601">
    <property type="entry name" value="MTase_slr0722"/>
    <property type="match status" value="1"/>
</dbReference>
<evidence type="ECO:0000256" key="2">
    <source>
        <dbReference type="ARBA" id="ARBA00005528"/>
    </source>
</evidence>
<evidence type="ECO:0000256" key="10">
    <source>
        <dbReference type="ARBA" id="ARBA00025699"/>
    </source>
</evidence>
<accession>A0A916QDI4</accession>
<dbReference type="Pfam" id="PF20260">
    <property type="entry name" value="PUA_4"/>
    <property type="match status" value="1"/>
</dbReference>
<dbReference type="InterPro" id="IPR029028">
    <property type="entry name" value="Alpha/beta_knot_MTases"/>
</dbReference>
<dbReference type="Proteomes" id="UP000654993">
    <property type="component" value="Unassembled WGS sequence"/>
</dbReference>
<dbReference type="Gene3D" id="3.40.1280.10">
    <property type="match status" value="1"/>
</dbReference>
<proteinExistence type="inferred from homology"/>
<dbReference type="SUPFAM" id="SSF75217">
    <property type="entry name" value="alpha/beta knot"/>
    <property type="match status" value="1"/>
</dbReference>
<evidence type="ECO:0000256" key="8">
    <source>
        <dbReference type="ARBA" id="ARBA00022679"/>
    </source>
</evidence>
<keyword evidence="5 12" id="KW-0963">Cytoplasm</keyword>
<keyword evidence="9 12" id="KW-0949">S-adenosyl-L-methionine</keyword>
<feature type="domain" description="Ribosomal RNA small subunit methyltransferase E PUA-like" evidence="14">
    <location>
        <begin position="18"/>
        <end position="65"/>
    </location>
</feature>
<dbReference type="EMBL" id="BMAQ01000005">
    <property type="protein sequence ID" value="GFR37393.1"/>
    <property type="molecule type" value="Genomic_DNA"/>
</dbReference>
<evidence type="ECO:0000256" key="12">
    <source>
        <dbReference type="PIRNR" id="PIRNR015601"/>
    </source>
</evidence>
<reference evidence="15" key="2">
    <citation type="journal article" date="2021" name="Data Brief">
        <title>Draft genome sequence data of the facultative, thermophilic, xylanolytic bacterium Paenibacillus sp. strain DA-C8.</title>
        <authorList>
            <person name="Chhe C."/>
            <person name="Uke A."/>
            <person name="Baramee S."/>
            <person name="Ungkulpasvich U."/>
            <person name="Tachaapaikoon C."/>
            <person name="Pason P."/>
            <person name="Waeonukul R."/>
            <person name="Ratanakhanokchai K."/>
            <person name="Kosugi A."/>
        </authorList>
    </citation>
    <scope>NUCLEOTIDE SEQUENCE</scope>
    <source>
        <strain evidence="15">DA-C8</strain>
    </source>
</reference>
<dbReference type="NCBIfam" id="TIGR00046">
    <property type="entry name" value="RsmE family RNA methyltransferase"/>
    <property type="match status" value="1"/>
</dbReference>
<dbReference type="Pfam" id="PF04452">
    <property type="entry name" value="Methyltrans_RNA"/>
    <property type="match status" value="1"/>
</dbReference>
<evidence type="ECO:0000256" key="5">
    <source>
        <dbReference type="ARBA" id="ARBA00022490"/>
    </source>
</evidence>
<keyword evidence="6 12" id="KW-0698">rRNA processing</keyword>
<feature type="domain" description="Ribosomal RNA small subunit methyltransferase E methyltransferase" evidence="13">
    <location>
        <begin position="75"/>
        <end position="249"/>
    </location>
</feature>
<dbReference type="InterPro" id="IPR006700">
    <property type="entry name" value="RsmE"/>
</dbReference>
<reference evidence="15" key="1">
    <citation type="submission" date="2020-08" db="EMBL/GenBank/DDBJ databases">
        <authorList>
            <person name="Uke A."/>
            <person name="Chhe C."/>
            <person name="Baramee S."/>
            <person name="Kosugi A."/>
        </authorList>
    </citation>
    <scope>NUCLEOTIDE SEQUENCE</scope>
    <source>
        <strain evidence="15">DA-C8</strain>
    </source>
</reference>
<gene>
    <name evidence="15" type="ORF">PRECH8_06890</name>
</gene>
<protein>
    <recommendedName>
        <fullName evidence="4 12">Ribosomal RNA small subunit methyltransferase E</fullName>
        <ecNumber evidence="3 12">2.1.1.193</ecNumber>
    </recommendedName>
</protein>
<keyword evidence="16" id="KW-1185">Reference proteome</keyword>
<evidence type="ECO:0000313" key="15">
    <source>
        <dbReference type="EMBL" id="GFR37393.1"/>
    </source>
</evidence>
<evidence type="ECO:0000256" key="9">
    <source>
        <dbReference type="ARBA" id="ARBA00022691"/>
    </source>
</evidence>
<evidence type="ECO:0000256" key="11">
    <source>
        <dbReference type="ARBA" id="ARBA00047944"/>
    </source>
</evidence>
<comment type="caution">
    <text evidence="15">The sequence shown here is derived from an EMBL/GenBank/DDBJ whole genome shotgun (WGS) entry which is preliminary data.</text>
</comment>
<evidence type="ECO:0000259" key="13">
    <source>
        <dbReference type="Pfam" id="PF04452"/>
    </source>
</evidence>
<evidence type="ECO:0000256" key="1">
    <source>
        <dbReference type="ARBA" id="ARBA00004496"/>
    </source>
</evidence>
<keyword evidence="7 12" id="KW-0489">Methyltransferase</keyword>
<dbReference type="InterPro" id="IPR046886">
    <property type="entry name" value="RsmE_MTase_dom"/>
</dbReference>
<comment type="function">
    <text evidence="10 12">Specifically methylates the N3 position of the uracil ring of uridine 1498 (m3U1498) in 16S rRNA. Acts on the fully assembled 30S ribosomal subunit.</text>
</comment>
<dbReference type="AlphaFoldDB" id="A0A916QDI4"/>
<dbReference type="CDD" id="cd18084">
    <property type="entry name" value="RsmE-like"/>
    <property type="match status" value="1"/>
</dbReference>
<dbReference type="SUPFAM" id="SSF88697">
    <property type="entry name" value="PUA domain-like"/>
    <property type="match status" value="1"/>
</dbReference>
<sequence length="260" mass="29424">MQRYFVSAEKFADQRVLLDGDEAHHLIRVMRAREGDRIIVSDGEQREVLAELTMIAKDSAEAKIIEWLPMDREPEVLVTVAQSLPKGDKLELVIQKGTELGASRFIPFVSERTVVQYDARKEAKRLERWRKIAKEAAEQAHRNRIPQVTAPHAWREIMEMAEQFDMALFCYEKAGGSAALRPLLQQLRLNPSHGGNHQRKPSILLVVGPEGGFSEREAEEAKLCGFQLVSLGRRILRTETAALAGLACIMYEFYEMGGTH</sequence>
<dbReference type="EC" id="2.1.1.193" evidence="3 12"/>
<dbReference type="PANTHER" id="PTHR30027:SF3">
    <property type="entry name" value="16S RRNA (URACIL(1498)-N(3))-METHYLTRANSFERASE"/>
    <property type="match status" value="1"/>
</dbReference>
<comment type="subcellular location">
    <subcellularLocation>
        <location evidence="1 12">Cytoplasm</location>
    </subcellularLocation>
</comment>
<dbReference type="RefSeq" id="WP_200965679.1">
    <property type="nucleotide sequence ID" value="NZ_BMAQ01000005.1"/>
</dbReference>
<keyword evidence="8 12" id="KW-0808">Transferase</keyword>
<evidence type="ECO:0000256" key="3">
    <source>
        <dbReference type="ARBA" id="ARBA00012328"/>
    </source>
</evidence>
<evidence type="ECO:0000256" key="4">
    <source>
        <dbReference type="ARBA" id="ARBA00013673"/>
    </source>
</evidence>
<organism evidence="15 16">
    <name type="scientific">Insulibacter thermoxylanivorax</name>
    <dbReference type="NCBI Taxonomy" id="2749268"/>
    <lineage>
        <taxon>Bacteria</taxon>
        <taxon>Bacillati</taxon>
        <taxon>Bacillota</taxon>
        <taxon>Bacilli</taxon>
        <taxon>Bacillales</taxon>
        <taxon>Paenibacillaceae</taxon>
        <taxon>Insulibacter</taxon>
    </lineage>
</organism>
<dbReference type="GO" id="GO:0070042">
    <property type="term" value="F:rRNA (uridine-N3-)-methyltransferase activity"/>
    <property type="evidence" value="ECO:0007669"/>
    <property type="project" value="TreeGrafter"/>
</dbReference>
<dbReference type="InterPro" id="IPR029026">
    <property type="entry name" value="tRNA_m1G_MTases_N"/>
</dbReference>
<evidence type="ECO:0000256" key="6">
    <source>
        <dbReference type="ARBA" id="ARBA00022552"/>
    </source>
</evidence>
<dbReference type="PANTHER" id="PTHR30027">
    <property type="entry name" value="RIBOSOMAL RNA SMALL SUBUNIT METHYLTRANSFERASE E"/>
    <property type="match status" value="1"/>
</dbReference>
<dbReference type="InterPro" id="IPR015947">
    <property type="entry name" value="PUA-like_sf"/>
</dbReference>
<comment type="catalytic activity">
    <reaction evidence="11 12">
        <text>uridine(1498) in 16S rRNA + S-adenosyl-L-methionine = N(3)-methyluridine(1498) in 16S rRNA + S-adenosyl-L-homocysteine + H(+)</text>
        <dbReference type="Rhea" id="RHEA:42920"/>
        <dbReference type="Rhea" id="RHEA-COMP:10283"/>
        <dbReference type="Rhea" id="RHEA-COMP:10284"/>
        <dbReference type="ChEBI" id="CHEBI:15378"/>
        <dbReference type="ChEBI" id="CHEBI:57856"/>
        <dbReference type="ChEBI" id="CHEBI:59789"/>
        <dbReference type="ChEBI" id="CHEBI:65315"/>
        <dbReference type="ChEBI" id="CHEBI:74502"/>
        <dbReference type="EC" id="2.1.1.193"/>
    </reaction>
</comment>
<evidence type="ECO:0000256" key="7">
    <source>
        <dbReference type="ARBA" id="ARBA00022603"/>
    </source>
</evidence>
<name>A0A916QDI4_9BACL</name>
<dbReference type="GO" id="GO:0070475">
    <property type="term" value="P:rRNA base methylation"/>
    <property type="evidence" value="ECO:0007669"/>
    <property type="project" value="TreeGrafter"/>
</dbReference>
<comment type="similarity">
    <text evidence="2 12">Belongs to the RNA methyltransferase RsmE family.</text>
</comment>
<dbReference type="GO" id="GO:0005737">
    <property type="term" value="C:cytoplasm"/>
    <property type="evidence" value="ECO:0007669"/>
    <property type="project" value="UniProtKB-SubCell"/>
</dbReference>
<evidence type="ECO:0000259" key="14">
    <source>
        <dbReference type="Pfam" id="PF20260"/>
    </source>
</evidence>
<dbReference type="NCBIfam" id="NF008692">
    <property type="entry name" value="PRK11713.1-5"/>
    <property type="match status" value="1"/>
</dbReference>
<evidence type="ECO:0000313" key="16">
    <source>
        <dbReference type="Proteomes" id="UP000654993"/>
    </source>
</evidence>
<dbReference type="InterPro" id="IPR046887">
    <property type="entry name" value="RsmE_PUA-like"/>
</dbReference>